<dbReference type="AlphaFoldDB" id="A0A2N9YEK6"/>
<accession>A0A2N9YEK6</accession>
<protein>
    <submittedName>
        <fullName evidence="1">Response regulator</fullName>
    </submittedName>
</protein>
<gene>
    <name evidence="1" type="ORF">BLE401_09565</name>
</gene>
<dbReference type="KEGG" id="blep:AL038_14690"/>
<dbReference type="SUPFAM" id="SSF52172">
    <property type="entry name" value="CheY-like"/>
    <property type="match status" value="1"/>
</dbReference>
<organism evidence="1 2">
    <name type="scientific">Beggiatoa leptomitoformis</name>
    <dbReference type="NCBI Taxonomy" id="288004"/>
    <lineage>
        <taxon>Bacteria</taxon>
        <taxon>Pseudomonadati</taxon>
        <taxon>Pseudomonadota</taxon>
        <taxon>Gammaproteobacteria</taxon>
        <taxon>Thiotrichales</taxon>
        <taxon>Thiotrichaceae</taxon>
        <taxon>Beggiatoa</taxon>
    </lineage>
</organism>
<sequence>MKPQIVIIDDNTEFNEPFLVQSRKTYGSDNVFLYKKSKDGLDHIIKNMDKAMVVVLDIKFSTGEENGHQILEHVRQQTQLIPVIIWSAYGNSPKEDFTDFVNNHAFSIINKSDGLKIFDEIQKAVSFLNLRVDVVLEQWLSAKNDRSELILATKSGKTYSANDLLKEIRLQTEQGIKLQNNIIYLAIDLLFQGERNI</sequence>
<dbReference type="OrthoDB" id="9802186at2"/>
<dbReference type="EMBL" id="CP018889">
    <property type="protein sequence ID" value="AUI68923.1"/>
    <property type="molecule type" value="Genomic_DNA"/>
</dbReference>
<name>A0A2N9YEK6_9GAMM</name>
<evidence type="ECO:0000313" key="1">
    <source>
        <dbReference type="EMBL" id="AUI68923.1"/>
    </source>
</evidence>
<reference evidence="2" key="1">
    <citation type="submission" date="2016-12" db="EMBL/GenBank/DDBJ databases">
        <title>Complete Genome Sequence of Beggiatoa leptomitiformis D-401.</title>
        <authorList>
            <person name="Fomenkov A."/>
            <person name="Vincze T."/>
            <person name="Grabovich M."/>
            <person name="Anton B.P."/>
            <person name="Dubinina G."/>
            <person name="Orlova M."/>
            <person name="Belousova E."/>
            <person name="Roberts R.J."/>
        </authorList>
    </citation>
    <scope>NUCLEOTIDE SEQUENCE [LARGE SCALE GENOMIC DNA]</scope>
    <source>
        <strain evidence="2">D-401</strain>
    </source>
</reference>
<dbReference type="Gene3D" id="3.40.50.2300">
    <property type="match status" value="1"/>
</dbReference>
<proteinExistence type="predicted"/>
<evidence type="ECO:0000313" key="2">
    <source>
        <dbReference type="Proteomes" id="UP000234271"/>
    </source>
</evidence>
<dbReference type="STRING" id="288004.AL038_14690"/>
<dbReference type="RefSeq" id="WP_062154069.1">
    <property type="nucleotide sequence ID" value="NZ_CP012373.2"/>
</dbReference>
<dbReference type="InterPro" id="IPR011006">
    <property type="entry name" value="CheY-like_superfamily"/>
</dbReference>
<dbReference type="Proteomes" id="UP000234271">
    <property type="component" value="Chromosome"/>
</dbReference>
<keyword evidence="2" id="KW-1185">Reference proteome</keyword>